<dbReference type="STRING" id="469378.Ccur_02690"/>
<dbReference type="InterPro" id="IPR008964">
    <property type="entry name" value="Invasin/intimin_cell_adhesion"/>
</dbReference>
<organism evidence="2 3">
    <name type="scientific">Cryptobacterium curtum (strain ATCC 700683 / DSM 15641 / CCUG 43107 / 12-3)</name>
    <dbReference type="NCBI Taxonomy" id="469378"/>
    <lineage>
        <taxon>Bacteria</taxon>
        <taxon>Bacillati</taxon>
        <taxon>Actinomycetota</taxon>
        <taxon>Coriobacteriia</taxon>
        <taxon>Eggerthellales</taxon>
        <taxon>Eggerthellaceae</taxon>
        <taxon>Cryptobacterium</taxon>
    </lineage>
</organism>
<name>C7MM56_CRYCD</name>
<sequence length="231" mass="24170">MDIAFALNYTNLYMIDTTPEEKTPTWARVGAGINSVKWDGNEKSSDDDYYDGEGQASTEVTGGQIVGSFSGHRKFGDPAQDYIASLAVKYGAKRHTNFKRIAPDGTVTTGDVTLANISEGGGDPNSKGDFSFEARFNGLPVIEPGNKHSFPESITASVVTVKIGQKVKATATVTPATASDALLYAVEDDTVAKVAIDGTVTGVKAGKTNLTVKSAVLPSVGKTVEITVTAA</sequence>
<proteinExistence type="predicted"/>
<evidence type="ECO:0000313" key="3">
    <source>
        <dbReference type="Proteomes" id="UP000000954"/>
    </source>
</evidence>
<dbReference type="eggNOG" id="COG5492">
    <property type="taxonomic scope" value="Bacteria"/>
</dbReference>
<feature type="domain" description="BIG2" evidence="1">
    <location>
        <begin position="153"/>
        <end position="214"/>
    </location>
</feature>
<protein>
    <submittedName>
        <fullName evidence="2">Ig-like domain-containing protein</fullName>
    </submittedName>
</protein>
<accession>C7MM56</accession>
<dbReference type="InterPro" id="IPR003343">
    <property type="entry name" value="Big_2"/>
</dbReference>
<dbReference type="EMBL" id="CP001682">
    <property type="protein sequence ID" value="ACU93996.1"/>
    <property type="molecule type" value="Genomic_DNA"/>
</dbReference>
<dbReference type="RefSeq" id="WP_012802684.1">
    <property type="nucleotide sequence ID" value="NC_013170.1"/>
</dbReference>
<reference evidence="2 3" key="1">
    <citation type="journal article" date="2009" name="Stand. Genomic Sci.">
        <title>Complete genome sequence of Cryptobacterium curtum type strain (12-3).</title>
        <authorList>
            <person name="Mavrommatis K."/>
            <person name="Pukall R."/>
            <person name="Rohde C."/>
            <person name="Chen F."/>
            <person name="Sims D."/>
            <person name="Brettin T."/>
            <person name="Kuske C."/>
            <person name="Detter J.C."/>
            <person name="Han C."/>
            <person name="Lapidus A."/>
            <person name="Copeland A."/>
            <person name="Glavina Del Rio T."/>
            <person name="Nolan M."/>
            <person name="Lucas S."/>
            <person name="Tice H."/>
            <person name="Cheng J.F."/>
            <person name="Bruce D."/>
            <person name="Goodwin L."/>
            <person name="Pitluck S."/>
            <person name="Ovchinnikova G."/>
            <person name="Pati A."/>
            <person name="Ivanova N."/>
            <person name="Chen A."/>
            <person name="Palaniappan K."/>
            <person name="Chain P."/>
            <person name="D'haeseleer P."/>
            <person name="Goker M."/>
            <person name="Bristow J."/>
            <person name="Eisen J.A."/>
            <person name="Markowitz V."/>
            <person name="Hugenholtz P."/>
            <person name="Rohde M."/>
            <person name="Klenk H.P."/>
            <person name="Kyrpides N.C."/>
        </authorList>
    </citation>
    <scope>NUCLEOTIDE SEQUENCE [LARGE SCALE GENOMIC DNA]</scope>
    <source>
        <strain evidence="3">ATCC 700683 / DSM 15641 / 12-3</strain>
    </source>
</reference>
<evidence type="ECO:0000259" key="1">
    <source>
        <dbReference type="Pfam" id="PF02368"/>
    </source>
</evidence>
<dbReference type="SUPFAM" id="SSF49373">
    <property type="entry name" value="Invasin/intimin cell-adhesion fragments"/>
    <property type="match status" value="1"/>
</dbReference>
<dbReference type="AlphaFoldDB" id="C7MM56"/>
<dbReference type="KEGG" id="ccu:Ccur_02690"/>
<gene>
    <name evidence="2" type="ordered locus">Ccur_02690</name>
</gene>
<dbReference type="OrthoDB" id="2043960at2"/>
<dbReference type="Pfam" id="PF02368">
    <property type="entry name" value="Big_2"/>
    <property type="match status" value="1"/>
</dbReference>
<dbReference type="HOGENOM" id="CLU_1155027_0_0_11"/>
<dbReference type="NCBIfam" id="NF047353">
    <property type="entry name" value="tube_lmo2291"/>
    <property type="match status" value="1"/>
</dbReference>
<keyword evidence="3" id="KW-1185">Reference proteome</keyword>
<evidence type="ECO:0000313" key="2">
    <source>
        <dbReference type="EMBL" id="ACU93996.1"/>
    </source>
</evidence>
<dbReference type="Proteomes" id="UP000000954">
    <property type="component" value="Chromosome"/>
</dbReference>
<dbReference type="Gene3D" id="2.60.40.1080">
    <property type="match status" value="1"/>
</dbReference>